<dbReference type="CDD" id="cd01029">
    <property type="entry name" value="TOPRIM_primases"/>
    <property type="match status" value="1"/>
</dbReference>
<dbReference type="EMBL" id="LR797502">
    <property type="protein sequence ID" value="CAB4220821.1"/>
    <property type="molecule type" value="Genomic_DNA"/>
</dbReference>
<dbReference type="EMBL" id="LR796758">
    <property type="protein sequence ID" value="CAB4164141.1"/>
    <property type="molecule type" value="Genomic_DNA"/>
</dbReference>
<dbReference type="SUPFAM" id="SSF56731">
    <property type="entry name" value="DNA primase core"/>
    <property type="match status" value="1"/>
</dbReference>
<feature type="domain" description="Toprim" evidence="1">
    <location>
        <begin position="214"/>
        <end position="294"/>
    </location>
</feature>
<proteinExistence type="predicted"/>
<dbReference type="EMBL" id="LR796776">
    <property type="protein sequence ID" value="CAB4165618.1"/>
    <property type="molecule type" value="Genomic_DNA"/>
</dbReference>
<evidence type="ECO:0000313" key="2">
    <source>
        <dbReference type="EMBL" id="CAB4164141.1"/>
    </source>
</evidence>
<evidence type="ECO:0000259" key="1">
    <source>
        <dbReference type="PROSITE" id="PS50880"/>
    </source>
</evidence>
<gene>
    <name evidence="4" type="ORF">UFOVP1146_77</name>
    <name evidence="5" type="ORF">UFOVP1638_67</name>
    <name evidence="2" type="ORF">UFOVP812_410</name>
    <name evidence="3" type="ORF">UFOVP818_154</name>
</gene>
<evidence type="ECO:0000313" key="4">
    <source>
        <dbReference type="EMBL" id="CAB4186731.1"/>
    </source>
</evidence>
<organism evidence="5">
    <name type="scientific">uncultured Caudovirales phage</name>
    <dbReference type="NCBI Taxonomy" id="2100421"/>
    <lineage>
        <taxon>Viruses</taxon>
        <taxon>Duplodnaviria</taxon>
        <taxon>Heunggongvirae</taxon>
        <taxon>Uroviricota</taxon>
        <taxon>Caudoviricetes</taxon>
        <taxon>Peduoviridae</taxon>
        <taxon>Maltschvirus</taxon>
        <taxon>Maltschvirus maltsch</taxon>
    </lineage>
</organism>
<sequence>MIDFLSYLPIKQKATVSGWISTNAPCCQHRGHSRDQRGRGGFKPIQDGGFSFHCFNCGFTASVVPGRILGFKARCLLGWLGVDTNEIERINLESMRYRSIHGLLQDQQLQRRQLIEFNETDLPPGLELLDGSNQGHTRYIEYLQHRCIDHTAYPYMVSPTAPARNKNRIIIPFTHNSQVVGNTMRFLDDRIPKYLNDIQPGYVFGFDLQKDNWTIAIVTEGVFDALSINGLAVLHNSINAEQAQLINSLERDIIVVPDQDRAGMTLVDRAVELGWAVSIPEWPRGVKDINDAVINLGQLGTLLTILEAKETSRIKIEMRKKRMIKQLNIV</sequence>
<dbReference type="InterPro" id="IPR034154">
    <property type="entry name" value="TOPRIM_DnaG/twinkle"/>
</dbReference>
<protein>
    <submittedName>
        <fullName evidence="5">Archaeal primase DnaG/twinkle, TOPRIM domain</fullName>
    </submittedName>
</protein>
<name>A0A6J5T1F8_9CAUD</name>
<evidence type="ECO:0000313" key="5">
    <source>
        <dbReference type="EMBL" id="CAB4220821.1"/>
    </source>
</evidence>
<accession>A0A6J5T1F8</accession>
<dbReference type="InterPro" id="IPR006171">
    <property type="entry name" value="TOPRIM_dom"/>
</dbReference>
<dbReference type="EMBL" id="LR797099">
    <property type="protein sequence ID" value="CAB4186731.1"/>
    <property type="molecule type" value="Genomic_DNA"/>
</dbReference>
<reference evidence="5" key="1">
    <citation type="submission" date="2020-05" db="EMBL/GenBank/DDBJ databases">
        <authorList>
            <person name="Chiriac C."/>
            <person name="Salcher M."/>
            <person name="Ghai R."/>
            <person name="Kavagutti S V."/>
        </authorList>
    </citation>
    <scope>NUCLEOTIDE SEQUENCE</scope>
</reference>
<dbReference type="Pfam" id="PF13155">
    <property type="entry name" value="Toprim_2"/>
    <property type="match status" value="1"/>
</dbReference>
<dbReference type="Gene3D" id="3.40.1360.10">
    <property type="match status" value="1"/>
</dbReference>
<dbReference type="PROSITE" id="PS50880">
    <property type="entry name" value="TOPRIM"/>
    <property type="match status" value="1"/>
</dbReference>
<evidence type="ECO:0000313" key="3">
    <source>
        <dbReference type="EMBL" id="CAB4165618.1"/>
    </source>
</evidence>